<organism evidence="3 4">
    <name type="scientific">Acinetobacter tandoii</name>
    <dbReference type="NCBI Taxonomy" id="202954"/>
    <lineage>
        <taxon>Bacteria</taxon>
        <taxon>Pseudomonadati</taxon>
        <taxon>Pseudomonadota</taxon>
        <taxon>Gammaproteobacteria</taxon>
        <taxon>Moraxellales</taxon>
        <taxon>Moraxellaceae</taxon>
        <taxon>Acinetobacter</taxon>
    </lineage>
</organism>
<feature type="transmembrane region" description="Helical" evidence="2">
    <location>
        <begin position="194"/>
        <end position="214"/>
    </location>
</feature>
<keyword evidence="2" id="KW-0472">Membrane</keyword>
<proteinExistence type="predicted"/>
<evidence type="ECO:0000313" key="4">
    <source>
        <dbReference type="Proteomes" id="UP000325788"/>
    </source>
</evidence>
<dbReference type="AlphaFoldDB" id="A0A5N4W380"/>
<keyword evidence="1" id="KW-0175">Coiled coil</keyword>
<evidence type="ECO:0008006" key="5">
    <source>
        <dbReference type="Google" id="ProtNLM"/>
    </source>
</evidence>
<accession>A0A5N4W380</accession>
<keyword evidence="2" id="KW-0812">Transmembrane</keyword>
<dbReference type="RefSeq" id="WP_044740447.1">
    <property type="nucleotide sequence ID" value="NZ_JBODRR010000014.1"/>
</dbReference>
<feature type="coiled-coil region" evidence="1">
    <location>
        <begin position="163"/>
        <end position="197"/>
    </location>
</feature>
<gene>
    <name evidence="3" type="ORF">F4W09_14525</name>
</gene>
<reference evidence="3 4" key="1">
    <citation type="submission" date="2019-09" db="EMBL/GenBank/DDBJ databases">
        <title>Draft genome sequence of Acinetobacter tandoii W4-4-4 isolated from environmental water sample.</title>
        <authorList>
            <person name="Wee S.K."/>
            <person name="Yan B."/>
            <person name="Mustaffa S.B."/>
            <person name="Yap E.P.H."/>
        </authorList>
    </citation>
    <scope>NUCLEOTIDE SEQUENCE [LARGE SCALE GENOMIC DNA]</scope>
    <source>
        <strain evidence="3 4">W4-4-4</strain>
    </source>
</reference>
<name>A0A5N4W380_9GAMM</name>
<evidence type="ECO:0000256" key="2">
    <source>
        <dbReference type="SAM" id="Phobius"/>
    </source>
</evidence>
<evidence type="ECO:0000256" key="1">
    <source>
        <dbReference type="SAM" id="Coils"/>
    </source>
</evidence>
<protein>
    <recommendedName>
        <fullName evidence="5">SCP2 domain-containing protein</fullName>
    </recommendedName>
</protein>
<comment type="caution">
    <text evidence="3">The sequence shown here is derived from an EMBL/GenBank/DDBJ whole genome shotgun (WGS) entry which is preliminary data.</text>
</comment>
<evidence type="ECO:0000313" key="3">
    <source>
        <dbReference type="EMBL" id="KAB1852471.1"/>
    </source>
</evidence>
<sequence>MSDSQQRQNQPHLLLTTSMIVLETIFTFIVKRDPVVALQAKKFIEQKVAIKINSYVPYFDFYVQFNEHGILFDTKAPEKPVDLDVRTTLMDLVKIFVFANRRSIKTMRIDGDIVLKDEFRDLVLLFSAPKVLADWKQWFLQPVDDEKNITSSNKRVAPLLEKIDQQRSKINSLQVEVKQYKNRIRRLEQKQKRINAAFFVTTVLLITLFVYNVWLS</sequence>
<dbReference type="EMBL" id="VXLD01000013">
    <property type="protein sequence ID" value="KAB1852471.1"/>
    <property type="molecule type" value="Genomic_DNA"/>
</dbReference>
<keyword evidence="2" id="KW-1133">Transmembrane helix</keyword>
<dbReference type="Proteomes" id="UP000325788">
    <property type="component" value="Unassembled WGS sequence"/>
</dbReference>